<feature type="transmembrane region" description="Helical" evidence="6">
    <location>
        <begin position="266"/>
        <end position="292"/>
    </location>
</feature>
<feature type="domain" description="Type II secretion system protein GspF" evidence="7">
    <location>
        <begin position="159"/>
        <end position="281"/>
    </location>
</feature>
<evidence type="ECO:0000256" key="5">
    <source>
        <dbReference type="ARBA" id="ARBA00023136"/>
    </source>
</evidence>
<dbReference type="PANTHER" id="PTHR35007:SF3">
    <property type="entry name" value="POSSIBLE CONSERVED ALANINE RICH MEMBRANE PROTEIN"/>
    <property type="match status" value="1"/>
</dbReference>
<evidence type="ECO:0000256" key="6">
    <source>
        <dbReference type="SAM" id="Phobius"/>
    </source>
</evidence>
<keyword evidence="5 6" id="KW-0472">Membrane</keyword>
<evidence type="ECO:0000256" key="1">
    <source>
        <dbReference type="ARBA" id="ARBA00004651"/>
    </source>
</evidence>
<evidence type="ECO:0000256" key="3">
    <source>
        <dbReference type="ARBA" id="ARBA00022692"/>
    </source>
</evidence>
<organism evidence="8 9">
    <name type="scientific">Kitasatospora phosalacinea</name>
    <dbReference type="NCBI Taxonomy" id="2065"/>
    <lineage>
        <taxon>Bacteria</taxon>
        <taxon>Bacillati</taxon>
        <taxon>Actinomycetota</taxon>
        <taxon>Actinomycetes</taxon>
        <taxon>Kitasatosporales</taxon>
        <taxon>Streptomycetaceae</taxon>
        <taxon>Kitasatospora</taxon>
    </lineage>
</organism>
<evidence type="ECO:0000259" key="7">
    <source>
        <dbReference type="Pfam" id="PF00482"/>
    </source>
</evidence>
<dbReference type="EMBL" id="BSSA01000006">
    <property type="protein sequence ID" value="GLW70105.1"/>
    <property type="molecule type" value="Genomic_DNA"/>
</dbReference>
<feature type="transmembrane region" description="Helical" evidence="6">
    <location>
        <begin position="32"/>
        <end position="52"/>
    </location>
</feature>
<keyword evidence="4 6" id="KW-1133">Transmembrane helix</keyword>
<dbReference type="Pfam" id="PF00482">
    <property type="entry name" value="T2SSF"/>
    <property type="match status" value="1"/>
</dbReference>
<gene>
    <name evidence="8" type="ORF">Kpho02_24040</name>
</gene>
<keyword evidence="2" id="KW-1003">Cell membrane</keyword>
<sequence length="296" mass="30239">MPAQLRGRTGPVLVLVPGATRDGREANEGGGVSAMAVLVPAAVAGLTGEVLVGMRRRAVRRRIERCVPVMSASAVRDGRCERAGAAVRRWLGRLAGDRPLAVLLGVSAGVLVGGGAGAVVGPLVGWAAWRLLPRVRSPDERWRAAEHDWLVRQLPLTAELLAACLGSSSSPAEAAGAVADSVPSPMRERLSGVAARLALGAGPEHCWGQLADDCPPLAPLARCLARTSLSGAPPAAALAGLAQSQRAAAARAAHARVRRAGVLATAPLGLCFLPAFVLIGVVPVVTGLTAAFSQRP</sequence>
<reference evidence="8" key="1">
    <citation type="submission" date="2023-02" db="EMBL/GenBank/DDBJ databases">
        <title>Kitasatospora phosalacinea NBRC 14627.</title>
        <authorList>
            <person name="Ichikawa N."/>
            <person name="Sato H."/>
            <person name="Tonouchi N."/>
        </authorList>
    </citation>
    <scope>NUCLEOTIDE SEQUENCE</scope>
    <source>
        <strain evidence="8">NBRC 14627</strain>
    </source>
</reference>
<dbReference type="PANTHER" id="PTHR35007">
    <property type="entry name" value="INTEGRAL MEMBRANE PROTEIN-RELATED"/>
    <property type="match status" value="1"/>
</dbReference>
<protein>
    <submittedName>
        <fullName evidence="8">Membrane protein</fullName>
    </submittedName>
</protein>
<name>A0A9W6Q547_9ACTN</name>
<dbReference type="AlphaFoldDB" id="A0A9W6Q547"/>
<evidence type="ECO:0000313" key="8">
    <source>
        <dbReference type="EMBL" id="GLW70105.1"/>
    </source>
</evidence>
<comment type="subcellular location">
    <subcellularLocation>
        <location evidence="1">Cell membrane</location>
        <topology evidence="1">Multi-pass membrane protein</topology>
    </subcellularLocation>
</comment>
<accession>A0A9W6Q547</accession>
<evidence type="ECO:0000313" key="9">
    <source>
        <dbReference type="Proteomes" id="UP001165041"/>
    </source>
</evidence>
<proteinExistence type="predicted"/>
<dbReference type="InterPro" id="IPR018076">
    <property type="entry name" value="T2SS_GspF_dom"/>
</dbReference>
<dbReference type="GO" id="GO:0005886">
    <property type="term" value="C:plasma membrane"/>
    <property type="evidence" value="ECO:0007669"/>
    <property type="project" value="UniProtKB-SubCell"/>
</dbReference>
<keyword evidence="3 6" id="KW-0812">Transmembrane</keyword>
<comment type="caution">
    <text evidence="8">The sequence shown here is derived from an EMBL/GenBank/DDBJ whole genome shotgun (WGS) entry which is preliminary data.</text>
</comment>
<evidence type="ECO:0000256" key="2">
    <source>
        <dbReference type="ARBA" id="ARBA00022475"/>
    </source>
</evidence>
<evidence type="ECO:0000256" key="4">
    <source>
        <dbReference type="ARBA" id="ARBA00022989"/>
    </source>
</evidence>
<dbReference type="Proteomes" id="UP001165041">
    <property type="component" value="Unassembled WGS sequence"/>
</dbReference>